<evidence type="ECO:0000256" key="6">
    <source>
        <dbReference type="PIRSR" id="PIRSR001220-2"/>
    </source>
</evidence>
<dbReference type="EMBL" id="RBVX01000006">
    <property type="protein sequence ID" value="RSL33848.1"/>
    <property type="molecule type" value="Genomic_DNA"/>
</dbReference>
<dbReference type="InterPro" id="IPR027474">
    <property type="entry name" value="L-asparaginase_N"/>
</dbReference>
<dbReference type="PRINTS" id="PR00139">
    <property type="entry name" value="ASNGLNASE"/>
</dbReference>
<dbReference type="PIRSF" id="PIRSF001220">
    <property type="entry name" value="L-ASNase_gatD"/>
    <property type="match status" value="1"/>
</dbReference>
<protein>
    <recommendedName>
        <fullName evidence="3">asparaginase</fullName>
        <ecNumber evidence="3">3.5.1.1</ecNumber>
    </recommendedName>
</protein>
<dbReference type="Pfam" id="PF17763">
    <property type="entry name" value="Asparaginase_C"/>
    <property type="match status" value="1"/>
</dbReference>
<dbReference type="PIRSF" id="PIRSF500176">
    <property type="entry name" value="L_ASNase"/>
    <property type="match status" value="1"/>
</dbReference>
<feature type="domain" description="Asparaginase/glutaminase C-terminal" evidence="9">
    <location>
        <begin position="207"/>
        <end position="322"/>
    </location>
</feature>
<evidence type="ECO:0000256" key="1">
    <source>
        <dbReference type="ARBA" id="ARBA00010518"/>
    </source>
</evidence>
<feature type="active site" description="O-isoaspartyl threonine intermediate" evidence="5">
    <location>
        <position position="12"/>
    </location>
</feature>
<dbReference type="EC" id="3.5.1.1" evidence="3"/>
<dbReference type="InterPro" id="IPR006034">
    <property type="entry name" value="Asparaginase/glutaminase-like"/>
</dbReference>
<evidence type="ECO:0000256" key="4">
    <source>
        <dbReference type="ARBA" id="ARBA00022801"/>
    </source>
</evidence>
<feature type="binding site" evidence="6">
    <location>
        <begin position="88"/>
        <end position="89"/>
    </location>
    <ligand>
        <name>substrate</name>
    </ligand>
</feature>
<dbReference type="AlphaFoldDB" id="A0A428N6A0"/>
<dbReference type="GO" id="GO:0004067">
    <property type="term" value="F:asparaginase activity"/>
    <property type="evidence" value="ECO:0007669"/>
    <property type="project" value="UniProtKB-UniRule"/>
</dbReference>
<evidence type="ECO:0000256" key="2">
    <source>
        <dbReference type="ARBA" id="ARBA00011881"/>
    </source>
</evidence>
<dbReference type="InterPro" id="IPR004550">
    <property type="entry name" value="AsnASE_II"/>
</dbReference>
<dbReference type="FunFam" id="3.40.50.1170:FF:000001">
    <property type="entry name" value="L-asparaginase 2"/>
    <property type="match status" value="1"/>
</dbReference>
<dbReference type="RefSeq" id="WP_125555529.1">
    <property type="nucleotide sequence ID" value="NZ_RBVX01000006.1"/>
</dbReference>
<reference evidence="10 11" key="1">
    <citation type="submission" date="2018-10" db="EMBL/GenBank/DDBJ databases">
        <title>Draft genome sequence of Bacillus salarius IM0101, isolated from a hypersaline soil in Inner Mongolia, China.</title>
        <authorList>
            <person name="Yamprayoonswat W."/>
            <person name="Boonvisut S."/>
            <person name="Jumpathong W."/>
            <person name="Sittihan S."/>
            <person name="Ruangsuj P."/>
            <person name="Wanthongcharoen S."/>
            <person name="Thongpramul N."/>
            <person name="Pimmason S."/>
            <person name="Yu B."/>
            <person name="Yasawong M."/>
        </authorList>
    </citation>
    <scope>NUCLEOTIDE SEQUENCE [LARGE SCALE GENOMIC DNA]</scope>
    <source>
        <strain evidence="10 11">IM0101</strain>
    </source>
</reference>
<dbReference type="PROSITE" id="PS00144">
    <property type="entry name" value="ASN_GLN_ASE_1"/>
    <property type="match status" value="1"/>
</dbReference>
<sequence length="325" mass="35697">MKKILILHTGGTISMQENKETGGVTTSDQNPLHQWDGIASKNVDIISEDAFHLPSPHITSEHMLSLFQLMNKRLQETNADGVVITHGTDSLEETAYAIDLLHNNSTPVVFTGAMRSSNEVSSDGPYNFITAVQTAANENVQGAGVLVVMNEHIHLAKYVTKSHSSNIASFQSPMTGPIGEATKHEIFLYQQPSRIDEFFNISYFNKKVLLMKTYAGMEEDVFQHIISQPLDGVVIEAMGQGNVPSSLLKPIQSLIKQQIPVVIATRCFSGSVHAVYSYEGGGQHLKEMGVIFAHGLNGPKARLKLMAALESSFSLEEMKHSFEKK</sequence>
<dbReference type="FunFam" id="3.40.50.40:FF:000003">
    <property type="entry name" value="L-asparaginase 2"/>
    <property type="match status" value="1"/>
</dbReference>
<dbReference type="Gene3D" id="3.40.50.1170">
    <property type="entry name" value="L-asparaginase, N-terminal domain"/>
    <property type="match status" value="1"/>
</dbReference>
<evidence type="ECO:0000259" key="9">
    <source>
        <dbReference type="Pfam" id="PF17763"/>
    </source>
</evidence>
<evidence type="ECO:0000313" key="10">
    <source>
        <dbReference type="EMBL" id="RSL33848.1"/>
    </source>
</evidence>
<dbReference type="SUPFAM" id="SSF53774">
    <property type="entry name" value="Glutaminase/Asparaginase"/>
    <property type="match status" value="1"/>
</dbReference>
<dbReference type="PROSITE" id="PS51732">
    <property type="entry name" value="ASN_GLN_ASE_3"/>
    <property type="match status" value="1"/>
</dbReference>
<dbReference type="InterPro" id="IPR040919">
    <property type="entry name" value="Asparaginase_C"/>
</dbReference>
<feature type="domain" description="L-asparaginase N-terminal" evidence="8">
    <location>
        <begin position="3"/>
        <end position="193"/>
    </location>
</feature>
<dbReference type="CDD" id="cd08964">
    <property type="entry name" value="L-asparaginase_II"/>
    <property type="match status" value="1"/>
</dbReference>
<evidence type="ECO:0000256" key="3">
    <source>
        <dbReference type="ARBA" id="ARBA00012920"/>
    </source>
</evidence>
<evidence type="ECO:0000256" key="5">
    <source>
        <dbReference type="PIRSR" id="PIRSR001220-1"/>
    </source>
</evidence>
<comment type="subunit">
    <text evidence="2">Homotetramer.</text>
</comment>
<dbReference type="GO" id="GO:0006528">
    <property type="term" value="P:asparagine metabolic process"/>
    <property type="evidence" value="ECO:0007669"/>
    <property type="project" value="InterPro"/>
</dbReference>
<dbReference type="InterPro" id="IPR020827">
    <property type="entry name" value="Asparaginase/glutaminase_AS1"/>
</dbReference>
<gene>
    <name evidence="10" type="ORF">D7Z54_09165</name>
</gene>
<proteinExistence type="inferred from homology"/>
<dbReference type="SFLD" id="SFLDS00057">
    <property type="entry name" value="Glutaminase/Asparaginase"/>
    <property type="match status" value="1"/>
</dbReference>
<dbReference type="PANTHER" id="PTHR11707">
    <property type="entry name" value="L-ASPARAGINASE"/>
    <property type="match status" value="1"/>
</dbReference>
<evidence type="ECO:0000256" key="7">
    <source>
        <dbReference type="PROSITE-ProRule" id="PRU10099"/>
    </source>
</evidence>
<keyword evidence="4" id="KW-0378">Hydrolase</keyword>
<dbReference type="InterPro" id="IPR037152">
    <property type="entry name" value="L-asparaginase_N_sf"/>
</dbReference>
<evidence type="ECO:0000313" key="11">
    <source>
        <dbReference type="Proteomes" id="UP000275076"/>
    </source>
</evidence>
<dbReference type="Gene3D" id="3.40.50.40">
    <property type="match status" value="1"/>
</dbReference>
<dbReference type="PANTHER" id="PTHR11707:SF28">
    <property type="entry name" value="60 KDA LYSOPHOSPHOLIPASE"/>
    <property type="match status" value="1"/>
</dbReference>
<comment type="similarity">
    <text evidence="1">Belongs to the asparaginase 1 family.</text>
</comment>
<dbReference type="InterPro" id="IPR036152">
    <property type="entry name" value="Asp/glu_Ase-like_sf"/>
</dbReference>
<organism evidence="10 11">
    <name type="scientific">Salibacterium salarium</name>
    <dbReference type="NCBI Taxonomy" id="284579"/>
    <lineage>
        <taxon>Bacteria</taxon>
        <taxon>Bacillati</taxon>
        <taxon>Bacillota</taxon>
        <taxon>Bacilli</taxon>
        <taxon>Bacillales</taxon>
        <taxon>Bacillaceae</taxon>
    </lineage>
</organism>
<comment type="caution">
    <text evidence="10">The sequence shown here is derived from an EMBL/GenBank/DDBJ whole genome shotgun (WGS) entry which is preliminary data.</text>
</comment>
<evidence type="ECO:0000259" key="8">
    <source>
        <dbReference type="Pfam" id="PF00710"/>
    </source>
</evidence>
<dbReference type="Pfam" id="PF00710">
    <property type="entry name" value="Asparaginase"/>
    <property type="match status" value="1"/>
</dbReference>
<dbReference type="InterPro" id="IPR027473">
    <property type="entry name" value="L-asparaginase_C"/>
</dbReference>
<feature type="active site" evidence="7">
    <location>
        <position position="12"/>
    </location>
</feature>
<accession>A0A428N6A0</accession>
<keyword evidence="11" id="KW-1185">Reference proteome</keyword>
<dbReference type="SMART" id="SM00870">
    <property type="entry name" value="Asparaginase"/>
    <property type="match status" value="1"/>
</dbReference>
<name>A0A428N6A0_9BACI</name>
<feature type="binding site" evidence="6">
    <location>
        <position position="55"/>
    </location>
    <ligand>
        <name>substrate</name>
    </ligand>
</feature>
<dbReference type="OrthoDB" id="9788068at2"/>
<dbReference type="Proteomes" id="UP000275076">
    <property type="component" value="Unassembled WGS sequence"/>
</dbReference>